<organism evidence="1 2">
    <name type="scientific">Cochliobolus heterostrophus (strain C5 / ATCC 48332 / race O)</name>
    <name type="common">Southern corn leaf blight fungus</name>
    <name type="synonym">Bipolaris maydis</name>
    <dbReference type="NCBI Taxonomy" id="701091"/>
    <lineage>
        <taxon>Eukaryota</taxon>
        <taxon>Fungi</taxon>
        <taxon>Dikarya</taxon>
        <taxon>Ascomycota</taxon>
        <taxon>Pezizomycotina</taxon>
        <taxon>Dothideomycetes</taxon>
        <taxon>Pleosporomycetidae</taxon>
        <taxon>Pleosporales</taxon>
        <taxon>Pleosporineae</taxon>
        <taxon>Pleosporaceae</taxon>
        <taxon>Bipolaris</taxon>
    </lineage>
</organism>
<keyword evidence="2" id="KW-1185">Reference proteome</keyword>
<reference evidence="2" key="2">
    <citation type="journal article" date="2013" name="PLoS Genet.">
        <title>Comparative genome structure, secondary metabolite, and effector coding capacity across Cochliobolus pathogens.</title>
        <authorList>
            <person name="Condon B.J."/>
            <person name="Leng Y."/>
            <person name="Wu D."/>
            <person name="Bushley K.E."/>
            <person name="Ohm R.A."/>
            <person name="Otillar R."/>
            <person name="Martin J."/>
            <person name="Schackwitz W."/>
            <person name="Grimwood J."/>
            <person name="MohdZainudin N."/>
            <person name="Xue C."/>
            <person name="Wang R."/>
            <person name="Manning V.A."/>
            <person name="Dhillon B."/>
            <person name="Tu Z.J."/>
            <person name="Steffenson B.J."/>
            <person name="Salamov A."/>
            <person name="Sun H."/>
            <person name="Lowry S."/>
            <person name="LaButti K."/>
            <person name="Han J."/>
            <person name="Copeland A."/>
            <person name="Lindquist E."/>
            <person name="Barry K."/>
            <person name="Schmutz J."/>
            <person name="Baker S.E."/>
            <person name="Ciuffetti L.M."/>
            <person name="Grigoriev I.V."/>
            <person name="Zhong S."/>
            <person name="Turgeon B.G."/>
        </authorList>
    </citation>
    <scope>NUCLEOTIDE SEQUENCE [LARGE SCALE GENOMIC DNA]</scope>
    <source>
        <strain evidence="2">C5 / ATCC 48332 / race O</strain>
    </source>
</reference>
<dbReference type="AlphaFoldDB" id="M2TSY1"/>
<name>M2TSY1_COCH5</name>
<dbReference type="HOGENOM" id="CLU_2413097_0_0_1"/>
<protein>
    <submittedName>
        <fullName evidence="1">Uncharacterized protein</fullName>
    </submittedName>
</protein>
<evidence type="ECO:0000313" key="1">
    <source>
        <dbReference type="EMBL" id="EMD84881.1"/>
    </source>
</evidence>
<reference evidence="1 2" key="1">
    <citation type="journal article" date="2012" name="PLoS Pathog.">
        <title>Diverse lifestyles and strategies of plant pathogenesis encoded in the genomes of eighteen Dothideomycetes fungi.</title>
        <authorList>
            <person name="Ohm R.A."/>
            <person name="Feau N."/>
            <person name="Henrissat B."/>
            <person name="Schoch C.L."/>
            <person name="Horwitz B.A."/>
            <person name="Barry K.W."/>
            <person name="Condon B.J."/>
            <person name="Copeland A.C."/>
            <person name="Dhillon B."/>
            <person name="Glaser F."/>
            <person name="Hesse C.N."/>
            <person name="Kosti I."/>
            <person name="LaButti K."/>
            <person name="Lindquist E.A."/>
            <person name="Lucas S."/>
            <person name="Salamov A.A."/>
            <person name="Bradshaw R.E."/>
            <person name="Ciuffetti L."/>
            <person name="Hamelin R.C."/>
            <person name="Kema G.H.J."/>
            <person name="Lawrence C."/>
            <person name="Scott J.A."/>
            <person name="Spatafora J.W."/>
            <person name="Turgeon B.G."/>
            <person name="de Wit P.J.G.M."/>
            <person name="Zhong S."/>
            <person name="Goodwin S.B."/>
            <person name="Grigoriev I.V."/>
        </authorList>
    </citation>
    <scope>NUCLEOTIDE SEQUENCE [LARGE SCALE GENOMIC DNA]</scope>
    <source>
        <strain evidence="2">C5 / ATCC 48332 / race O</strain>
    </source>
</reference>
<accession>M2TSY1</accession>
<gene>
    <name evidence="1" type="ORF">COCHEDRAFT_1120831</name>
</gene>
<sequence>MSSSKLGCLVLDSAYANDTTITYLAKQYGFTAAYHRLYCGLDIHDLIGQKVTFDKNLDSYGKHETKEISSAEWHKGGTLGVLIDITNYIDTP</sequence>
<proteinExistence type="predicted"/>
<dbReference type="Proteomes" id="UP000016936">
    <property type="component" value="Unassembled WGS sequence"/>
</dbReference>
<dbReference type="EMBL" id="KB445599">
    <property type="protein sequence ID" value="EMD84881.1"/>
    <property type="molecule type" value="Genomic_DNA"/>
</dbReference>
<evidence type="ECO:0000313" key="2">
    <source>
        <dbReference type="Proteomes" id="UP000016936"/>
    </source>
</evidence>